<feature type="transmembrane region" description="Helical" evidence="1">
    <location>
        <begin position="327"/>
        <end position="349"/>
    </location>
</feature>
<feature type="transmembrane region" description="Helical" evidence="1">
    <location>
        <begin position="361"/>
        <end position="384"/>
    </location>
</feature>
<dbReference type="InterPro" id="IPR036927">
    <property type="entry name" value="Cyt_c_oxase-like_su1_sf"/>
</dbReference>
<keyword evidence="1" id="KW-1133">Transmembrane helix</keyword>
<keyword evidence="1" id="KW-0812">Transmembrane</keyword>
<sequence>MAVKESTSQPLIGKGWVQGVALVMIFGFFIMGLLAYRTYTASMPMPDTVVTESGQVVFTGDEITRGQELFQSRGLQEYGSIVGHGAYLGPDYTADYLRRATEDVATQLRDGGMADTHDAVVTEFRTNRFNPETRTLVFTDRQAEAFDRITQHYAEFFGEDSTKHGLLPRLITDPAEIHDLTAFFAWTAWASAADRPGHNYSYTNNWPSEPRVDNGPTAQLIVWSTLSLIMLLGGTGIMFAVYGRWSQKIGWHSAEAPMLSFRQPGEVPLTRAQRSTIWFFAIVSLLFLAQALLGGAVQHYRADLSNFFGLDLAAILPYNLARTWHLQLALLWTAAAFLAGGIFLTPFISRREPRRQHWLSYGLLGAVVIVVVGSLITEALSIYGIVPSGSLFSQQWEYLDLPRLWQILLIVGMFLWIAIIWRGMRARLKTESKLNMPWVFFFSGLAIPMFYAVGLLAGSDTHLTVADFWRFWVVHLWVEDFLELFTTVMVAYIFVMLGVVSQRIALG</sequence>
<dbReference type="Pfam" id="PF22085">
    <property type="entry name" value="NorB_cytochrome_c-like"/>
    <property type="match status" value="1"/>
</dbReference>
<dbReference type="SUPFAM" id="SSF81442">
    <property type="entry name" value="Cytochrome c oxidase subunit I-like"/>
    <property type="match status" value="1"/>
</dbReference>
<keyword evidence="1" id="KW-0472">Membrane</keyword>
<evidence type="ECO:0000313" key="4">
    <source>
        <dbReference type="Proteomes" id="UP000255389"/>
    </source>
</evidence>
<feature type="transmembrane region" description="Helical" evidence="1">
    <location>
        <begin position="304"/>
        <end position="321"/>
    </location>
</feature>
<dbReference type="Gene3D" id="1.20.210.10">
    <property type="entry name" value="Cytochrome c oxidase-like, subunit I domain"/>
    <property type="match status" value="1"/>
</dbReference>
<organism evidence="3 4">
    <name type="scientific">Mycolicibacterium fortuitum</name>
    <name type="common">Mycobacterium fortuitum</name>
    <dbReference type="NCBI Taxonomy" id="1766"/>
    <lineage>
        <taxon>Bacteria</taxon>
        <taxon>Bacillati</taxon>
        <taxon>Actinomycetota</taxon>
        <taxon>Actinomycetes</taxon>
        <taxon>Mycobacteriales</taxon>
        <taxon>Mycobacteriaceae</taxon>
        <taxon>Mycolicibacterium</taxon>
    </lineage>
</organism>
<protein>
    <submittedName>
        <fullName evidence="3">Nitric oxide reductase subunit B</fullName>
    </submittedName>
</protein>
<dbReference type="EMBL" id="UGQY01000003">
    <property type="protein sequence ID" value="STZ88389.1"/>
    <property type="molecule type" value="Genomic_DNA"/>
</dbReference>
<feature type="transmembrane region" description="Helical" evidence="1">
    <location>
        <begin position="481"/>
        <end position="500"/>
    </location>
</feature>
<dbReference type="InterPro" id="IPR054309">
    <property type="entry name" value="NorB_cytochrome_c-like"/>
</dbReference>
<accession>A0A378UWG3</accession>
<feature type="transmembrane region" description="Helical" evidence="1">
    <location>
        <begin position="436"/>
        <end position="457"/>
    </location>
</feature>
<proteinExistence type="predicted"/>
<feature type="transmembrane region" description="Helical" evidence="1">
    <location>
        <begin position="404"/>
        <end position="424"/>
    </location>
</feature>
<evidence type="ECO:0000259" key="2">
    <source>
        <dbReference type="Pfam" id="PF22085"/>
    </source>
</evidence>
<dbReference type="AlphaFoldDB" id="A0A378UWG3"/>
<gene>
    <name evidence="3" type="ORF">NCTC1542_03173</name>
</gene>
<feature type="transmembrane region" description="Helical" evidence="1">
    <location>
        <begin position="277"/>
        <end position="297"/>
    </location>
</feature>
<feature type="transmembrane region" description="Helical" evidence="1">
    <location>
        <begin position="16"/>
        <end position="36"/>
    </location>
</feature>
<reference evidence="3 4" key="1">
    <citation type="submission" date="2018-06" db="EMBL/GenBank/DDBJ databases">
        <authorList>
            <consortium name="Pathogen Informatics"/>
            <person name="Doyle S."/>
        </authorList>
    </citation>
    <scope>NUCLEOTIDE SEQUENCE [LARGE SCALE GENOMIC DNA]</scope>
    <source>
        <strain evidence="3 4">NCTC1542</strain>
    </source>
</reference>
<feature type="domain" description="Nitric oxide reductase subunit B cytochrome c-like" evidence="2">
    <location>
        <begin position="46"/>
        <end position="207"/>
    </location>
</feature>
<dbReference type="Proteomes" id="UP000255389">
    <property type="component" value="Unassembled WGS sequence"/>
</dbReference>
<evidence type="ECO:0000256" key="1">
    <source>
        <dbReference type="SAM" id="Phobius"/>
    </source>
</evidence>
<name>A0A378UWG3_MYCFO</name>
<evidence type="ECO:0000313" key="3">
    <source>
        <dbReference type="EMBL" id="STZ88389.1"/>
    </source>
</evidence>
<feature type="transmembrane region" description="Helical" evidence="1">
    <location>
        <begin position="220"/>
        <end position="242"/>
    </location>
</feature>